<protein>
    <submittedName>
        <fullName evidence="3">Uncharacterized protein</fullName>
    </submittedName>
</protein>
<name>A0A1D1V2P9_RAMVA</name>
<evidence type="ECO:0000256" key="1">
    <source>
        <dbReference type="SAM" id="MobiDB-lite"/>
    </source>
</evidence>
<proteinExistence type="predicted"/>
<evidence type="ECO:0000256" key="2">
    <source>
        <dbReference type="SAM" id="SignalP"/>
    </source>
</evidence>
<dbReference type="EMBL" id="BDGG01000003">
    <property type="protein sequence ID" value="GAU95130.1"/>
    <property type="molecule type" value="Genomic_DNA"/>
</dbReference>
<feature type="signal peptide" evidence="2">
    <location>
        <begin position="1"/>
        <end position="29"/>
    </location>
</feature>
<reference evidence="3 4" key="1">
    <citation type="journal article" date="2016" name="Nat. Commun.">
        <title>Extremotolerant tardigrade genome and improved radiotolerance of human cultured cells by tardigrade-unique protein.</title>
        <authorList>
            <person name="Hashimoto T."/>
            <person name="Horikawa D.D."/>
            <person name="Saito Y."/>
            <person name="Kuwahara H."/>
            <person name="Kozuka-Hata H."/>
            <person name="Shin-I T."/>
            <person name="Minakuchi Y."/>
            <person name="Ohishi K."/>
            <person name="Motoyama A."/>
            <person name="Aizu T."/>
            <person name="Enomoto A."/>
            <person name="Kondo K."/>
            <person name="Tanaka S."/>
            <person name="Hara Y."/>
            <person name="Koshikawa S."/>
            <person name="Sagara H."/>
            <person name="Miura T."/>
            <person name="Yokobori S."/>
            <person name="Miyagawa K."/>
            <person name="Suzuki Y."/>
            <person name="Kubo T."/>
            <person name="Oyama M."/>
            <person name="Kohara Y."/>
            <person name="Fujiyama A."/>
            <person name="Arakawa K."/>
            <person name="Katayama T."/>
            <person name="Toyoda A."/>
            <person name="Kunieda T."/>
        </authorList>
    </citation>
    <scope>NUCLEOTIDE SEQUENCE [LARGE SCALE GENOMIC DNA]</scope>
    <source>
        <strain evidence="3 4">YOKOZUNA-1</strain>
    </source>
</reference>
<keyword evidence="2" id="KW-0732">Signal</keyword>
<sequence>MVRTFPISLCIIFLGVLFITLCWLEAAWAKSASGRSSSPGRSPPSQSSSSRSSSSRSSSGSSSRTSYGSSARSGSGWSSSGSSGGRATSWGSSAPTGRSSSGSSFRNTFGSSSRNSYSSSSASPAGPSPTGGGFRFGNGYFSRSSGRIGSSPGTISRSPSYTSNGFVVPGIIRTGAAPRPQVHPPSANKSMSSRAVYSPAYNTHHSMGSEQRKSAGGEMLLAGGTAAIGAYYLGRTMSSLRQPPYHAFVDRTNPLYGQYVPFRDKYKQPPTSVVYPTVFYATSNQPTQRKVEKQYEMCTLARWNRELPFTELPNMMMHFLTNDNVSGNTTEDKSGFLQQFLQDALQAYNTYNSSADVFTLFAGYDLAYCRFQNTTGVNLTTTIGNATIEEPLITAMRHIFHLYANSTKNNTLLQDTVTAMKNCAPGQTSQLGVPMEMFFASTVPCQNFALGPEDLLNLTNAQSVFGNSEICHRRLNPTIASCAAFSYCNQDDLIALNLFARNFYLCEGELDEDLIVYLQKQEESRNNYDAEYDGPTDTSPQSGPLTVLQLLFVTVSLVVTQSSFSFGLSLD</sequence>
<feature type="compositionally biased region" description="Low complexity" evidence="1">
    <location>
        <begin position="32"/>
        <end position="125"/>
    </location>
</feature>
<feature type="chain" id="PRO_5008897974" evidence="2">
    <location>
        <begin position="30"/>
        <end position="571"/>
    </location>
</feature>
<gene>
    <name evidence="3" type="primary">RvY_06805-1</name>
    <name evidence="3" type="synonym">RvY_06805.1</name>
    <name evidence="3" type="ORF">RvY_06805</name>
</gene>
<comment type="caution">
    <text evidence="3">The sequence shown here is derived from an EMBL/GenBank/DDBJ whole genome shotgun (WGS) entry which is preliminary data.</text>
</comment>
<keyword evidence="4" id="KW-1185">Reference proteome</keyword>
<evidence type="ECO:0000313" key="4">
    <source>
        <dbReference type="Proteomes" id="UP000186922"/>
    </source>
</evidence>
<organism evidence="3 4">
    <name type="scientific">Ramazzottius varieornatus</name>
    <name type="common">Water bear</name>
    <name type="synonym">Tardigrade</name>
    <dbReference type="NCBI Taxonomy" id="947166"/>
    <lineage>
        <taxon>Eukaryota</taxon>
        <taxon>Metazoa</taxon>
        <taxon>Ecdysozoa</taxon>
        <taxon>Tardigrada</taxon>
        <taxon>Eutardigrada</taxon>
        <taxon>Parachela</taxon>
        <taxon>Hypsibioidea</taxon>
        <taxon>Ramazzottiidae</taxon>
        <taxon>Ramazzottius</taxon>
    </lineage>
</organism>
<accession>A0A1D1V2P9</accession>
<feature type="region of interest" description="Disordered" evidence="1">
    <location>
        <begin position="32"/>
        <end position="138"/>
    </location>
</feature>
<dbReference type="AlphaFoldDB" id="A0A1D1V2P9"/>
<evidence type="ECO:0000313" key="3">
    <source>
        <dbReference type="EMBL" id="GAU95130.1"/>
    </source>
</evidence>
<dbReference type="Proteomes" id="UP000186922">
    <property type="component" value="Unassembled WGS sequence"/>
</dbReference>